<evidence type="ECO:0000313" key="3">
    <source>
        <dbReference type="Proteomes" id="UP000326340"/>
    </source>
</evidence>
<dbReference type="Proteomes" id="UP000326340">
    <property type="component" value="Unassembled WGS sequence"/>
</dbReference>
<evidence type="ECO:0000313" key="2">
    <source>
        <dbReference type="EMBL" id="TQN70755.1"/>
    </source>
</evidence>
<organism evidence="2 3">
    <name type="scientific">Colletotrichum shisoi</name>
    <dbReference type="NCBI Taxonomy" id="2078593"/>
    <lineage>
        <taxon>Eukaryota</taxon>
        <taxon>Fungi</taxon>
        <taxon>Dikarya</taxon>
        <taxon>Ascomycota</taxon>
        <taxon>Pezizomycotina</taxon>
        <taxon>Sordariomycetes</taxon>
        <taxon>Hypocreomycetidae</taxon>
        <taxon>Glomerellales</taxon>
        <taxon>Glomerellaceae</taxon>
        <taxon>Colletotrichum</taxon>
        <taxon>Colletotrichum destructivum species complex</taxon>
    </lineage>
</organism>
<feature type="compositionally biased region" description="Low complexity" evidence="1">
    <location>
        <begin position="41"/>
        <end position="55"/>
    </location>
</feature>
<gene>
    <name evidence="2" type="ORF">CSHISOI_04688</name>
</gene>
<feature type="compositionally biased region" description="Polar residues" evidence="1">
    <location>
        <begin position="8"/>
        <end position="19"/>
    </location>
</feature>
<protein>
    <submittedName>
        <fullName evidence="2">Uncharacterized protein</fullName>
    </submittedName>
</protein>
<keyword evidence="3" id="KW-1185">Reference proteome</keyword>
<dbReference type="AlphaFoldDB" id="A0A5Q4BUK2"/>
<comment type="caution">
    <text evidence="2">The sequence shown here is derived from an EMBL/GenBank/DDBJ whole genome shotgun (WGS) entry which is preliminary data.</text>
</comment>
<dbReference type="EMBL" id="PUHP01000345">
    <property type="protein sequence ID" value="TQN70755.1"/>
    <property type="molecule type" value="Genomic_DNA"/>
</dbReference>
<accession>A0A5Q4BUK2</accession>
<feature type="region of interest" description="Disordered" evidence="1">
    <location>
        <begin position="1"/>
        <end position="78"/>
    </location>
</feature>
<name>A0A5Q4BUK2_9PEZI</name>
<evidence type="ECO:0000256" key="1">
    <source>
        <dbReference type="SAM" id="MobiDB-lite"/>
    </source>
</evidence>
<reference evidence="2 3" key="1">
    <citation type="journal article" date="2019" name="Sci. Rep.">
        <title>Colletotrichum shisoi sp. nov., an anthracnose pathogen of Perilla frutescens in Japan: molecular phylogenetic, morphological and genomic evidence.</title>
        <authorList>
            <person name="Gan P."/>
            <person name="Tsushima A."/>
            <person name="Hiroyama R."/>
            <person name="Narusaka M."/>
            <person name="Takano Y."/>
            <person name="Narusaka Y."/>
            <person name="Kawaradani M."/>
            <person name="Damm U."/>
            <person name="Shirasu K."/>
        </authorList>
    </citation>
    <scope>NUCLEOTIDE SEQUENCE [LARGE SCALE GENOMIC DNA]</scope>
    <source>
        <strain evidence="2 3">PG-2018a</strain>
    </source>
</reference>
<proteinExistence type="predicted"/>
<sequence length="78" mass="7994">MVKGASSKARTNVTCTMTLRQRHAHMPQSTSRGPPGVGVDASQAIEASQTSSSSTGDMSRLSHALTTARSGLSGPTAH</sequence>